<accession>A0A437K118</accession>
<feature type="compositionally biased region" description="Basic and acidic residues" evidence="1">
    <location>
        <begin position="94"/>
        <end position="109"/>
    </location>
</feature>
<feature type="region of interest" description="Disordered" evidence="1">
    <location>
        <begin position="65"/>
        <end position="142"/>
    </location>
</feature>
<dbReference type="Proteomes" id="UP000288178">
    <property type="component" value="Unassembled WGS sequence"/>
</dbReference>
<gene>
    <name evidence="2" type="ORF">ENE75_03555</name>
</gene>
<name>A0A437K118_9BURK</name>
<evidence type="ECO:0000256" key="1">
    <source>
        <dbReference type="SAM" id="MobiDB-lite"/>
    </source>
</evidence>
<evidence type="ECO:0000313" key="2">
    <source>
        <dbReference type="EMBL" id="RVT53965.1"/>
    </source>
</evidence>
<dbReference type="RefSeq" id="WP_128195664.1">
    <property type="nucleotide sequence ID" value="NZ_SACT01000001.1"/>
</dbReference>
<feature type="compositionally biased region" description="Acidic residues" evidence="1">
    <location>
        <begin position="133"/>
        <end position="142"/>
    </location>
</feature>
<dbReference type="EMBL" id="SACT01000001">
    <property type="protein sequence ID" value="RVT53965.1"/>
    <property type="molecule type" value="Genomic_DNA"/>
</dbReference>
<comment type="caution">
    <text evidence="2">The sequence shown here is derived from an EMBL/GenBank/DDBJ whole genome shotgun (WGS) entry which is preliminary data.</text>
</comment>
<dbReference type="AlphaFoldDB" id="A0A437K118"/>
<evidence type="ECO:0000313" key="3">
    <source>
        <dbReference type="Proteomes" id="UP000288178"/>
    </source>
</evidence>
<reference evidence="2 3" key="1">
    <citation type="submission" date="2019-01" db="EMBL/GenBank/DDBJ databases">
        <authorList>
            <person name="Chen W.-M."/>
        </authorList>
    </citation>
    <scope>NUCLEOTIDE SEQUENCE [LARGE SCALE GENOMIC DNA]</scope>
    <source>
        <strain evidence="2 3">ICH-3</strain>
    </source>
</reference>
<protein>
    <submittedName>
        <fullName evidence="2">Uncharacterized protein</fullName>
    </submittedName>
</protein>
<keyword evidence="3" id="KW-1185">Reference proteome</keyword>
<sequence length="142" mass="15361">MRSGAKHYKVVLVPTNVRGWPVGKANPAARHADDVVDQARRLAAEGMSAWHVSKVLGIPHRTARGWIDGTRRPEPARYVARRRAAPEVELSAPENDRPCSESFDADRQQPTDPQGVALPVAVPATSDTGADPCNEDPDDPIA</sequence>
<proteinExistence type="predicted"/>
<organism evidence="2 3">
    <name type="scientific">Rubrivivax albus</name>
    <dbReference type="NCBI Taxonomy" id="2499835"/>
    <lineage>
        <taxon>Bacteria</taxon>
        <taxon>Pseudomonadati</taxon>
        <taxon>Pseudomonadota</taxon>
        <taxon>Betaproteobacteria</taxon>
        <taxon>Burkholderiales</taxon>
        <taxon>Sphaerotilaceae</taxon>
        <taxon>Rubrivivax</taxon>
    </lineage>
</organism>